<dbReference type="InterPro" id="IPR036179">
    <property type="entry name" value="Ig-like_dom_sf"/>
</dbReference>
<evidence type="ECO:0000256" key="5">
    <source>
        <dbReference type="ARBA" id="ARBA00023136"/>
    </source>
</evidence>
<keyword evidence="4" id="KW-0391">Immunity</keyword>
<dbReference type="PANTHER" id="PTHR19433:SF133">
    <property type="entry name" value="IMMUNE-TYPE RECEPTOR 5 PRECURSOR-RELATED"/>
    <property type="match status" value="1"/>
</dbReference>
<keyword evidence="7" id="KW-0325">Glycoprotein</keyword>
<keyword evidence="6" id="KW-1015">Disulfide bond</keyword>
<dbReference type="CDD" id="cd00099">
    <property type="entry name" value="IgV"/>
    <property type="match status" value="1"/>
</dbReference>
<feature type="chain" id="PRO_5017930141" description="Ig-like domain-containing protein" evidence="9">
    <location>
        <begin position="17"/>
        <end position="374"/>
    </location>
</feature>
<evidence type="ECO:0000256" key="6">
    <source>
        <dbReference type="ARBA" id="ARBA00023157"/>
    </source>
</evidence>
<dbReference type="InterPro" id="IPR013106">
    <property type="entry name" value="Ig_V-set"/>
</dbReference>
<dbReference type="PROSITE" id="PS50835">
    <property type="entry name" value="IG_LIKE"/>
    <property type="match status" value="1"/>
</dbReference>
<dbReference type="AlphaFoldDB" id="A0A3P9KAI1"/>
<sequence>MHVVLCTILILQLGCCTDEGFEIKTVNAGEDVTLPCFNKSLNFAIFFWIKLVPGKMPEILGKGFSNGAGEKKIGHFTTKEEEGKFILHTAKAKPSDSAFYYCLSLDGTDITHIRAVFLEIKGPHSDFPAVVQSSVDPVSAGDVVALQCSVLSEFKNDACPEEQRVFWFRKTEGESHPTYIYARRSSDGDCDGGTETQPLQSCVYSFLKNVSSSDAGLYYCAVAACGKVVFGNGTKLDVQVDGSHDYMSNNIFFFLFFGTLVFSLMMVTFLICVVSKKSCAVCKGKRMSMLFHVFPLSKYFVFLHISLEFRFLTSDIQYLYVSWFLKQRVLPVQQILKQSAMNAKTRRQIKTMWFMLRQSLQRRKLTRQGEEKEE</sequence>
<keyword evidence="5 8" id="KW-0472">Membrane</keyword>
<keyword evidence="8" id="KW-1133">Transmembrane helix</keyword>
<feature type="transmembrane region" description="Helical" evidence="8">
    <location>
        <begin position="287"/>
        <end position="307"/>
    </location>
</feature>
<keyword evidence="8" id="KW-0812">Transmembrane</keyword>
<feature type="transmembrane region" description="Helical" evidence="8">
    <location>
        <begin position="251"/>
        <end position="275"/>
    </location>
</feature>
<dbReference type="Proteomes" id="UP000265180">
    <property type="component" value="Chromosome 10"/>
</dbReference>
<dbReference type="SMART" id="SM00409">
    <property type="entry name" value="IG"/>
    <property type="match status" value="2"/>
</dbReference>
<evidence type="ECO:0000256" key="8">
    <source>
        <dbReference type="SAM" id="Phobius"/>
    </source>
</evidence>
<evidence type="ECO:0000256" key="2">
    <source>
        <dbReference type="ARBA" id="ARBA00022475"/>
    </source>
</evidence>
<keyword evidence="3 9" id="KW-0732">Signal</keyword>
<dbReference type="InterPro" id="IPR003599">
    <property type="entry name" value="Ig_sub"/>
</dbReference>
<keyword evidence="2" id="KW-1003">Cell membrane</keyword>
<feature type="signal peptide" evidence="9">
    <location>
        <begin position="1"/>
        <end position="16"/>
    </location>
</feature>
<proteinExistence type="predicted"/>
<dbReference type="PANTHER" id="PTHR19433">
    <property type="entry name" value="T-CELL RECEPTOR ALPHA CHAIN V REGION-RELATED"/>
    <property type="match status" value="1"/>
</dbReference>
<reference key="1">
    <citation type="journal article" date="2007" name="Nature">
        <title>The medaka draft genome and insights into vertebrate genome evolution.</title>
        <authorList>
            <person name="Kasahara M."/>
            <person name="Naruse K."/>
            <person name="Sasaki S."/>
            <person name="Nakatani Y."/>
            <person name="Qu W."/>
            <person name="Ahsan B."/>
            <person name="Yamada T."/>
            <person name="Nagayasu Y."/>
            <person name="Doi K."/>
            <person name="Kasai Y."/>
            <person name="Jindo T."/>
            <person name="Kobayashi D."/>
            <person name="Shimada A."/>
            <person name="Toyoda A."/>
            <person name="Kuroki Y."/>
            <person name="Fujiyama A."/>
            <person name="Sasaki T."/>
            <person name="Shimizu A."/>
            <person name="Asakawa S."/>
            <person name="Shimizu N."/>
            <person name="Hashimoto S."/>
            <person name="Yang J."/>
            <person name="Lee Y."/>
            <person name="Matsushima K."/>
            <person name="Sugano S."/>
            <person name="Sakaizumi M."/>
            <person name="Narita T."/>
            <person name="Ohishi K."/>
            <person name="Haga S."/>
            <person name="Ohta F."/>
            <person name="Nomoto H."/>
            <person name="Nogata K."/>
            <person name="Morishita T."/>
            <person name="Endo T."/>
            <person name="Shin-I T."/>
            <person name="Takeda H."/>
            <person name="Morishita S."/>
            <person name="Kohara Y."/>
        </authorList>
    </citation>
    <scope>NUCLEOTIDE SEQUENCE [LARGE SCALE GENOMIC DNA]</scope>
    <source>
        <strain>Hd-rR</strain>
    </source>
</reference>
<dbReference type="Gene3D" id="2.60.40.10">
    <property type="entry name" value="Immunoglobulins"/>
    <property type="match status" value="2"/>
</dbReference>
<evidence type="ECO:0000313" key="12">
    <source>
        <dbReference type="Proteomes" id="UP000265180"/>
    </source>
</evidence>
<dbReference type="GO" id="GO:0005886">
    <property type="term" value="C:plasma membrane"/>
    <property type="evidence" value="ECO:0007669"/>
    <property type="project" value="UniProtKB-SubCell"/>
</dbReference>
<reference evidence="11 12" key="2">
    <citation type="submission" date="2017-04" db="EMBL/GenBank/DDBJ databases">
        <title>CpG methylation of centromeres and impact of large insertions on vertebrate speciation.</title>
        <authorList>
            <person name="Ichikawa K."/>
            <person name="Yoshimura J."/>
            <person name="Morishita S."/>
        </authorList>
    </citation>
    <scope>NUCLEOTIDE SEQUENCE</scope>
    <source>
        <strain evidence="11 12">HNI</strain>
    </source>
</reference>
<organism evidence="11 12">
    <name type="scientific">Oryzias latipes</name>
    <name type="common">Japanese rice fish</name>
    <name type="synonym">Japanese killifish</name>
    <dbReference type="NCBI Taxonomy" id="8090"/>
    <lineage>
        <taxon>Eukaryota</taxon>
        <taxon>Metazoa</taxon>
        <taxon>Chordata</taxon>
        <taxon>Craniata</taxon>
        <taxon>Vertebrata</taxon>
        <taxon>Euteleostomi</taxon>
        <taxon>Actinopterygii</taxon>
        <taxon>Neopterygii</taxon>
        <taxon>Teleostei</taxon>
        <taxon>Neoteleostei</taxon>
        <taxon>Acanthomorphata</taxon>
        <taxon>Ovalentaria</taxon>
        <taxon>Atherinomorphae</taxon>
        <taxon>Beloniformes</taxon>
        <taxon>Adrianichthyidae</taxon>
        <taxon>Oryziinae</taxon>
        <taxon>Oryzias</taxon>
    </lineage>
</organism>
<evidence type="ECO:0000256" key="9">
    <source>
        <dbReference type="SAM" id="SignalP"/>
    </source>
</evidence>
<reference evidence="11" key="3">
    <citation type="submission" date="2025-08" db="UniProtKB">
        <authorList>
            <consortium name="Ensembl"/>
        </authorList>
    </citation>
    <scope>IDENTIFICATION</scope>
    <source>
        <strain evidence="11">HNI</strain>
    </source>
</reference>
<evidence type="ECO:0000256" key="4">
    <source>
        <dbReference type="ARBA" id="ARBA00022859"/>
    </source>
</evidence>
<dbReference type="GO" id="GO:0002376">
    <property type="term" value="P:immune system process"/>
    <property type="evidence" value="ECO:0007669"/>
    <property type="project" value="UniProtKB-KW"/>
</dbReference>
<dbReference type="Ensembl" id="ENSORLT00020006397.1">
    <property type="protein sequence ID" value="ENSORLP00020005372.1"/>
    <property type="gene ID" value="ENSORLG00020006214.1"/>
</dbReference>
<comment type="subcellular location">
    <subcellularLocation>
        <location evidence="1">Cell membrane</location>
    </subcellularLocation>
</comment>
<dbReference type="SUPFAM" id="SSF48726">
    <property type="entry name" value="Immunoglobulin"/>
    <property type="match status" value="2"/>
</dbReference>
<evidence type="ECO:0000256" key="7">
    <source>
        <dbReference type="ARBA" id="ARBA00023180"/>
    </source>
</evidence>
<dbReference type="InterPro" id="IPR013783">
    <property type="entry name" value="Ig-like_fold"/>
</dbReference>
<feature type="domain" description="Ig-like" evidence="10">
    <location>
        <begin position="128"/>
        <end position="222"/>
    </location>
</feature>
<reference evidence="11" key="4">
    <citation type="submission" date="2025-09" db="UniProtKB">
        <authorList>
            <consortium name="Ensembl"/>
        </authorList>
    </citation>
    <scope>IDENTIFICATION</scope>
    <source>
        <strain evidence="11">HNI</strain>
    </source>
</reference>
<evidence type="ECO:0000256" key="1">
    <source>
        <dbReference type="ARBA" id="ARBA00004236"/>
    </source>
</evidence>
<protein>
    <recommendedName>
        <fullName evidence="10">Ig-like domain-containing protein</fullName>
    </recommendedName>
</protein>
<evidence type="ECO:0000259" key="10">
    <source>
        <dbReference type="PROSITE" id="PS50835"/>
    </source>
</evidence>
<dbReference type="SMART" id="SM00406">
    <property type="entry name" value="IGv"/>
    <property type="match status" value="2"/>
</dbReference>
<evidence type="ECO:0000313" key="11">
    <source>
        <dbReference type="Ensembl" id="ENSORLP00020005372.1"/>
    </source>
</evidence>
<dbReference type="InterPro" id="IPR052051">
    <property type="entry name" value="TCR_complex_component"/>
</dbReference>
<dbReference type="Pfam" id="PF07686">
    <property type="entry name" value="V-set"/>
    <property type="match status" value="2"/>
</dbReference>
<dbReference type="InterPro" id="IPR007110">
    <property type="entry name" value="Ig-like_dom"/>
</dbReference>
<accession>A0A3P9KAI1</accession>
<name>A0A3P9KAI1_ORYLA</name>
<evidence type="ECO:0000256" key="3">
    <source>
        <dbReference type="ARBA" id="ARBA00022729"/>
    </source>
</evidence>